<reference evidence="1" key="2">
    <citation type="submission" date="2020-09" db="EMBL/GenBank/DDBJ databases">
        <authorList>
            <person name="Sun Q."/>
            <person name="Zhou Y."/>
        </authorList>
    </citation>
    <scope>NUCLEOTIDE SEQUENCE</scope>
    <source>
        <strain evidence="1">CGMCC 1.3617</strain>
    </source>
</reference>
<gene>
    <name evidence="1" type="ORF">GCM10011320_53600</name>
</gene>
<dbReference type="PROSITE" id="PS51257">
    <property type="entry name" value="PROKAR_LIPOPROTEIN"/>
    <property type="match status" value="1"/>
</dbReference>
<accession>A0A917L295</accession>
<organism evidence="1 2">
    <name type="scientific">Neoroseomonas lacus</name>
    <dbReference type="NCBI Taxonomy" id="287609"/>
    <lineage>
        <taxon>Bacteria</taxon>
        <taxon>Pseudomonadati</taxon>
        <taxon>Pseudomonadota</taxon>
        <taxon>Alphaproteobacteria</taxon>
        <taxon>Acetobacterales</taxon>
        <taxon>Acetobacteraceae</taxon>
        <taxon>Neoroseomonas</taxon>
    </lineage>
</organism>
<evidence type="ECO:0008006" key="3">
    <source>
        <dbReference type="Google" id="ProtNLM"/>
    </source>
</evidence>
<reference evidence="1" key="1">
    <citation type="journal article" date="2014" name="Int. J. Syst. Evol. Microbiol.">
        <title>Complete genome sequence of Corynebacterium casei LMG S-19264T (=DSM 44701T), isolated from a smear-ripened cheese.</title>
        <authorList>
            <consortium name="US DOE Joint Genome Institute (JGI-PGF)"/>
            <person name="Walter F."/>
            <person name="Albersmeier A."/>
            <person name="Kalinowski J."/>
            <person name="Ruckert C."/>
        </authorList>
    </citation>
    <scope>NUCLEOTIDE SEQUENCE</scope>
    <source>
        <strain evidence="1">CGMCC 1.3617</strain>
    </source>
</reference>
<name>A0A917L295_9PROT</name>
<dbReference type="Proteomes" id="UP000661507">
    <property type="component" value="Unassembled WGS sequence"/>
</dbReference>
<sequence>MLQRREILPVIIAAGVSLGLGACRQDTVYQSTGGQFPGTGTMEQREALIRRAASAEAGWSIQPVRQGVLRATNSWNTHQMTVDITFDIRSFTISYVDSVDLDYDGTRIHTAYNGKVRALETAILRGGA</sequence>
<proteinExistence type="predicted"/>
<dbReference type="AlphaFoldDB" id="A0A917L295"/>
<protein>
    <recommendedName>
        <fullName evidence="3">Lipoprotein</fullName>
    </recommendedName>
</protein>
<comment type="caution">
    <text evidence="1">The sequence shown here is derived from an EMBL/GenBank/DDBJ whole genome shotgun (WGS) entry which is preliminary data.</text>
</comment>
<evidence type="ECO:0000313" key="2">
    <source>
        <dbReference type="Proteomes" id="UP000661507"/>
    </source>
</evidence>
<evidence type="ECO:0000313" key="1">
    <source>
        <dbReference type="EMBL" id="GGJ39243.1"/>
    </source>
</evidence>
<dbReference type="EMBL" id="BMKW01000017">
    <property type="protein sequence ID" value="GGJ39243.1"/>
    <property type="molecule type" value="Genomic_DNA"/>
</dbReference>
<dbReference type="RefSeq" id="WP_188972659.1">
    <property type="nucleotide sequence ID" value="NZ_BMKW01000017.1"/>
</dbReference>
<keyword evidence="2" id="KW-1185">Reference proteome</keyword>